<feature type="signal peptide" evidence="7">
    <location>
        <begin position="1"/>
        <end position="19"/>
    </location>
</feature>
<evidence type="ECO:0000256" key="4">
    <source>
        <dbReference type="ARBA" id="ARBA00023180"/>
    </source>
</evidence>
<keyword evidence="6" id="KW-0812">Transmembrane</keyword>
<evidence type="ECO:0000256" key="7">
    <source>
        <dbReference type="SAM" id="SignalP"/>
    </source>
</evidence>
<name>A0A484CKH9_PERFV</name>
<feature type="region of interest" description="Disordered" evidence="5">
    <location>
        <begin position="249"/>
        <end position="310"/>
    </location>
</feature>
<organism evidence="9 10">
    <name type="scientific">Perca flavescens</name>
    <name type="common">American yellow perch</name>
    <name type="synonym">Morone flavescens</name>
    <dbReference type="NCBI Taxonomy" id="8167"/>
    <lineage>
        <taxon>Eukaryota</taxon>
        <taxon>Metazoa</taxon>
        <taxon>Chordata</taxon>
        <taxon>Craniata</taxon>
        <taxon>Vertebrata</taxon>
        <taxon>Euteleostomi</taxon>
        <taxon>Actinopterygii</taxon>
        <taxon>Neopterygii</taxon>
        <taxon>Teleostei</taxon>
        <taxon>Neoteleostei</taxon>
        <taxon>Acanthomorphata</taxon>
        <taxon>Eupercaria</taxon>
        <taxon>Perciformes</taxon>
        <taxon>Percoidei</taxon>
        <taxon>Percidae</taxon>
        <taxon>Percinae</taxon>
        <taxon>Perca</taxon>
    </lineage>
</organism>
<comment type="subcellular location">
    <subcellularLocation>
        <location evidence="1">Membrane</location>
    </subcellularLocation>
</comment>
<feature type="transmembrane region" description="Helical" evidence="6">
    <location>
        <begin position="221"/>
        <end position="246"/>
    </location>
</feature>
<evidence type="ECO:0000256" key="1">
    <source>
        <dbReference type="ARBA" id="ARBA00004370"/>
    </source>
</evidence>
<feature type="domain" description="Ig-like" evidence="8">
    <location>
        <begin position="130"/>
        <end position="204"/>
    </location>
</feature>
<dbReference type="Proteomes" id="UP000295070">
    <property type="component" value="Chromosome 17"/>
</dbReference>
<dbReference type="SUPFAM" id="SSF48726">
    <property type="entry name" value="Immunoglobulin"/>
    <property type="match status" value="2"/>
</dbReference>
<sequence length="310" mass="33902">MEKLTGCWLLMAALNFALAQDKVTPTYFKDGGELTMVVRPTSSERLYNILWKINGDLLAEWIKDQVTGEDLVPLTYYRTFIGRTALNLTTGRLVISKMTKADMGVYSVEVNNKVQNEKYNAVLIKEVPQPDIWIRPLTCSPDSDRCTLVCHGEVKDAGPVIYSWKKDGGEWKESGKDLDITKSGTSDVKTFTCRIQNPVSERESKPKDNPFLEKEVGGSGVGAGIIVTVLLAVAVAVGAAVTGTLWHFKKGPFKNKGDNGQSSTDKSRELDKLNAKPDGTDATDENGQPPATSGNNADDRLHKDPPNPDA</sequence>
<gene>
    <name evidence="9" type="ORF">EPR50_G00182280</name>
</gene>
<dbReference type="InterPro" id="IPR036179">
    <property type="entry name" value="Ig-like_dom_sf"/>
</dbReference>
<evidence type="ECO:0000256" key="2">
    <source>
        <dbReference type="ARBA" id="ARBA00022729"/>
    </source>
</evidence>
<evidence type="ECO:0000256" key="3">
    <source>
        <dbReference type="ARBA" id="ARBA00023136"/>
    </source>
</evidence>
<evidence type="ECO:0000313" key="10">
    <source>
        <dbReference type="Proteomes" id="UP000295070"/>
    </source>
</evidence>
<dbReference type="InterPro" id="IPR007110">
    <property type="entry name" value="Ig-like_dom"/>
</dbReference>
<dbReference type="PANTHER" id="PTHR12080">
    <property type="entry name" value="SIGNALING LYMPHOCYTIC ACTIVATION MOLECULE"/>
    <property type="match status" value="1"/>
</dbReference>
<keyword evidence="2 7" id="KW-0732">Signal</keyword>
<feature type="compositionally biased region" description="Basic and acidic residues" evidence="5">
    <location>
        <begin position="297"/>
        <end position="310"/>
    </location>
</feature>
<dbReference type="EMBL" id="SCKG01000017">
    <property type="protein sequence ID" value="TDH01624.1"/>
    <property type="molecule type" value="Genomic_DNA"/>
</dbReference>
<dbReference type="PANTHER" id="PTHR12080:SF125">
    <property type="entry name" value="CD48 ANTIGEN-LIKE"/>
    <property type="match status" value="1"/>
</dbReference>
<dbReference type="PROSITE" id="PS50835">
    <property type="entry name" value="IG_LIKE"/>
    <property type="match status" value="1"/>
</dbReference>
<evidence type="ECO:0000256" key="5">
    <source>
        <dbReference type="SAM" id="MobiDB-lite"/>
    </source>
</evidence>
<feature type="compositionally biased region" description="Polar residues" evidence="5">
    <location>
        <begin position="285"/>
        <end position="296"/>
    </location>
</feature>
<proteinExistence type="predicted"/>
<dbReference type="Gene3D" id="2.60.40.10">
    <property type="entry name" value="Immunoglobulins"/>
    <property type="match status" value="2"/>
</dbReference>
<keyword evidence="10" id="KW-1185">Reference proteome</keyword>
<keyword evidence="4" id="KW-0325">Glycoprotein</keyword>
<protein>
    <recommendedName>
        <fullName evidence="8">Ig-like domain-containing protein</fullName>
    </recommendedName>
</protein>
<dbReference type="InterPro" id="IPR015631">
    <property type="entry name" value="CD2/SLAM_rcpt"/>
</dbReference>
<dbReference type="CDD" id="cd00096">
    <property type="entry name" value="Ig"/>
    <property type="match status" value="1"/>
</dbReference>
<keyword evidence="3 6" id="KW-0472">Membrane</keyword>
<dbReference type="GO" id="GO:0016020">
    <property type="term" value="C:membrane"/>
    <property type="evidence" value="ECO:0007669"/>
    <property type="project" value="UniProtKB-SubCell"/>
</dbReference>
<feature type="chain" id="PRO_5019715641" description="Ig-like domain-containing protein" evidence="7">
    <location>
        <begin position="20"/>
        <end position="310"/>
    </location>
</feature>
<evidence type="ECO:0000256" key="6">
    <source>
        <dbReference type="SAM" id="Phobius"/>
    </source>
</evidence>
<comment type="caution">
    <text evidence="9">The sequence shown here is derived from an EMBL/GenBank/DDBJ whole genome shotgun (WGS) entry which is preliminary data.</text>
</comment>
<evidence type="ECO:0000259" key="8">
    <source>
        <dbReference type="PROSITE" id="PS50835"/>
    </source>
</evidence>
<reference evidence="9 10" key="1">
    <citation type="submission" date="2019-01" db="EMBL/GenBank/DDBJ databases">
        <title>A chromosome-scale genome assembly of the yellow perch, Perca flavescens.</title>
        <authorList>
            <person name="Feron R."/>
            <person name="Morvezen R."/>
            <person name="Bestin A."/>
            <person name="Haffray P."/>
            <person name="Klopp C."/>
            <person name="Zahm M."/>
            <person name="Cabau C."/>
            <person name="Roques C."/>
            <person name="Donnadieu C."/>
            <person name="Bouchez O."/>
            <person name="Christie M."/>
            <person name="Larson W."/>
            <person name="Guiguen Y."/>
        </authorList>
    </citation>
    <scope>NUCLEOTIDE SEQUENCE [LARGE SCALE GENOMIC DNA]</scope>
    <source>
        <strain evidence="9">YP-PL-M2</strain>
        <tissue evidence="9">Blood</tissue>
    </source>
</reference>
<dbReference type="STRING" id="8167.A0A484CKH9"/>
<feature type="compositionally biased region" description="Basic and acidic residues" evidence="5">
    <location>
        <begin position="265"/>
        <end position="279"/>
    </location>
</feature>
<accession>A0A484CKH9</accession>
<evidence type="ECO:0000313" key="9">
    <source>
        <dbReference type="EMBL" id="TDH01624.1"/>
    </source>
</evidence>
<dbReference type="InterPro" id="IPR013783">
    <property type="entry name" value="Ig-like_fold"/>
</dbReference>
<keyword evidence="6" id="KW-1133">Transmembrane helix</keyword>
<dbReference type="AlphaFoldDB" id="A0A484CKH9"/>